<dbReference type="Pfam" id="PF01475">
    <property type="entry name" value="FUR"/>
    <property type="match status" value="1"/>
</dbReference>
<evidence type="ECO:0000256" key="1">
    <source>
        <dbReference type="ARBA" id="ARBA00007957"/>
    </source>
</evidence>
<dbReference type="GO" id="GO:0008270">
    <property type="term" value="F:zinc ion binding"/>
    <property type="evidence" value="ECO:0007669"/>
    <property type="project" value="TreeGrafter"/>
</dbReference>
<protein>
    <submittedName>
        <fullName evidence="9">Transcriptional repressor</fullName>
    </submittedName>
</protein>
<keyword evidence="6" id="KW-0804">Transcription</keyword>
<dbReference type="InterPro" id="IPR002481">
    <property type="entry name" value="FUR"/>
</dbReference>
<feature type="binding site" evidence="7">
    <location>
        <position position="98"/>
    </location>
    <ligand>
        <name>Zn(2+)</name>
        <dbReference type="ChEBI" id="CHEBI:29105"/>
    </ligand>
</feature>
<keyword evidence="5" id="KW-0238">DNA-binding</keyword>
<dbReference type="GO" id="GO:0003700">
    <property type="term" value="F:DNA-binding transcription factor activity"/>
    <property type="evidence" value="ECO:0007669"/>
    <property type="project" value="InterPro"/>
</dbReference>
<dbReference type="CDD" id="cd07153">
    <property type="entry name" value="Fur_like"/>
    <property type="match status" value="1"/>
</dbReference>
<dbReference type="GO" id="GO:0000976">
    <property type="term" value="F:transcription cis-regulatory region binding"/>
    <property type="evidence" value="ECO:0007669"/>
    <property type="project" value="TreeGrafter"/>
</dbReference>
<keyword evidence="8" id="KW-0408">Iron</keyword>
<dbReference type="InterPro" id="IPR043135">
    <property type="entry name" value="Fur_C"/>
</dbReference>
<evidence type="ECO:0000313" key="10">
    <source>
        <dbReference type="Proteomes" id="UP000430508"/>
    </source>
</evidence>
<feature type="binding site" evidence="7">
    <location>
        <position position="101"/>
    </location>
    <ligand>
        <name>Zn(2+)</name>
        <dbReference type="ChEBI" id="CHEBI:29105"/>
    </ligand>
</feature>
<dbReference type="RefSeq" id="WP_019226328.1">
    <property type="nucleotide sequence ID" value="NZ_CP046996.1"/>
</dbReference>
<dbReference type="EMBL" id="CP046996">
    <property type="protein sequence ID" value="QHA00878.1"/>
    <property type="molecule type" value="Genomic_DNA"/>
</dbReference>
<keyword evidence="4" id="KW-0805">Transcription regulation</keyword>
<dbReference type="PANTHER" id="PTHR33202:SF7">
    <property type="entry name" value="FERRIC UPTAKE REGULATION PROTEIN"/>
    <property type="match status" value="1"/>
</dbReference>
<dbReference type="InterPro" id="IPR036388">
    <property type="entry name" value="WH-like_DNA-bd_sf"/>
</dbReference>
<dbReference type="Gene3D" id="1.10.10.10">
    <property type="entry name" value="Winged helix-like DNA-binding domain superfamily/Winged helix DNA-binding domain"/>
    <property type="match status" value="1"/>
</dbReference>
<evidence type="ECO:0000256" key="4">
    <source>
        <dbReference type="ARBA" id="ARBA00023015"/>
    </source>
</evidence>
<evidence type="ECO:0000256" key="3">
    <source>
        <dbReference type="ARBA" id="ARBA00022833"/>
    </source>
</evidence>
<evidence type="ECO:0000256" key="5">
    <source>
        <dbReference type="ARBA" id="ARBA00023125"/>
    </source>
</evidence>
<dbReference type="Gene3D" id="3.30.1490.190">
    <property type="match status" value="1"/>
</dbReference>
<evidence type="ECO:0000256" key="6">
    <source>
        <dbReference type="ARBA" id="ARBA00023163"/>
    </source>
</evidence>
<proteinExistence type="inferred from homology"/>
<name>A0A857DJU5_9FIRM</name>
<dbReference type="GO" id="GO:0045892">
    <property type="term" value="P:negative regulation of DNA-templated transcription"/>
    <property type="evidence" value="ECO:0007669"/>
    <property type="project" value="TreeGrafter"/>
</dbReference>
<feature type="binding site" evidence="7">
    <location>
        <position position="141"/>
    </location>
    <ligand>
        <name>Zn(2+)</name>
        <dbReference type="ChEBI" id="CHEBI:29105"/>
    </ligand>
</feature>
<keyword evidence="7" id="KW-0479">Metal-binding</keyword>
<evidence type="ECO:0000256" key="7">
    <source>
        <dbReference type="PIRSR" id="PIRSR602481-1"/>
    </source>
</evidence>
<feature type="binding site" evidence="7">
    <location>
        <position position="138"/>
    </location>
    <ligand>
        <name>Zn(2+)</name>
        <dbReference type="ChEBI" id="CHEBI:29105"/>
    </ligand>
</feature>
<comment type="cofactor">
    <cofactor evidence="8">
        <name>Mn(2+)</name>
        <dbReference type="ChEBI" id="CHEBI:29035"/>
    </cofactor>
    <cofactor evidence="8">
        <name>Fe(2+)</name>
        <dbReference type="ChEBI" id="CHEBI:29033"/>
    </cofactor>
    <text evidence="8">Binds 1 Mn(2+) or Fe(2+) ion per subunit.</text>
</comment>
<sequence>MTVKELNQLLKEKGYKFTSQRQYVFEVVTENQGKHLNSQEIFELVRNRFPEIGVATVYRTLSLLEAMGLIYGVDFEDGFRRYDIVKDDEEHRHHHLICLECGAIKEVEEDLLGTIEENIMKKNKFKVINHRVKFYGYCEKCLAKIERDQRSLT</sequence>
<dbReference type="InterPro" id="IPR036390">
    <property type="entry name" value="WH_DNA-bd_sf"/>
</dbReference>
<comment type="similarity">
    <text evidence="1">Belongs to the Fur family.</text>
</comment>
<feature type="binding site" evidence="8">
    <location>
        <position position="130"/>
    </location>
    <ligand>
        <name>Fe cation</name>
        <dbReference type="ChEBI" id="CHEBI:24875"/>
    </ligand>
</feature>
<organism evidence="9 10">
    <name type="scientific">Dehalobacter restrictus</name>
    <dbReference type="NCBI Taxonomy" id="55583"/>
    <lineage>
        <taxon>Bacteria</taxon>
        <taxon>Bacillati</taxon>
        <taxon>Bacillota</taxon>
        <taxon>Clostridia</taxon>
        <taxon>Eubacteriales</taxon>
        <taxon>Desulfitobacteriaceae</taxon>
        <taxon>Dehalobacter</taxon>
    </lineage>
</organism>
<evidence type="ECO:0000256" key="8">
    <source>
        <dbReference type="PIRSR" id="PIRSR602481-2"/>
    </source>
</evidence>
<reference evidence="9 10" key="1">
    <citation type="submission" date="2019-12" db="EMBL/GenBank/DDBJ databases">
        <title>Sequence classification of anaerobic respiratory reductive dehalogenases: First we see many, then we see few.</title>
        <authorList>
            <person name="Molenda O."/>
            <person name="Puentes Jacome L.A."/>
            <person name="Cao X."/>
            <person name="Nesbo C.L."/>
            <person name="Tang S."/>
            <person name="Morson N."/>
            <person name="Patron J."/>
            <person name="Lomheim L."/>
            <person name="Wishart D.S."/>
            <person name="Edwards E.A."/>
        </authorList>
    </citation>
    <scope>NUCLEOTIDE SEQUENCE [LARGE SCALE GENOMIC DNA]</scope>
    <source>
        <strain evidence="9 10">12DCA</strain>
    </source>
</reference>
<evidence type="ECO:0000313" key="9">
    <source>
        <dbReference type="EMBL" id="QHA00878.1"/>
    </source>
</evidence>
<comment type="cofactor">
    <cofactor evidence="7">
        <name>Zn(2+)</name>
        <dbReference type="ChEBI" id="CHEBI:29105"/>
    </cofactor>
    <text evidence="7">Binds 1 zinc ion per subunit.</text>
</comment>
<dbReference type="AlphaFoldDB" id="A0A857DJU5"/>
<dbReference type="PANTHER" id="PTHR33202">
    <property type="entry name" value="ZINC UPTAKE REGULATION PROTEIN"/>
    <property type="match status" value="1"/>
</dbReference>
<dbReference type="GO" id="GO:1900376">
    <property type="term" value="P:regulation of secondary metabolite biosynthetic process"/>
    <property type="evidence" value="ECO:0007669"/>
    <property type="project" value="TreeGrafter"/>
</dbReference>
<keyword evidence="3 7" id="KW-0862">Zinc</keyword>
<accession>A0A857DJU5</accession>
<evidence type="ECO:0000256" key="2">
    <source>
        <dbReference type="ARBA" id="ARBA00022491"/>
    </source>
</evidence>
<dbReference type="SUPFAM" id="SSF46785">
    <property type="entry name" value="Winged helix' DNA-binding domain"/>
    <property type="match status" value="1"/>
</dbReference>
<dbReference type="Proteomes" id="UP000430508">
    <property type="component" value="Chromosome"/>
</dbReference>
<gene>
    <name evidence="9" type="ORF">GQ588_09650</name>
</gene>
<keyword evidence="2" id="KW-0678">Repressor</keyword>